<feature type="compositionally biased region" description="Low complexity" evidence="1">
    <location>
        <begin position="629"/>
        <end position="659"/>
    </location>
</feature>
<gene>
    <name evidence="2" type="ORF">BJY22_007903</name>
</gene>
<evidence type="ECO:0000313" key="2">
    <source>
        <dbReference type="EMBL" id="NIK62186.1"/>
    </source>
</evidence>
<feature type="compositionally biased region" description="Low complexity" evidence="1">
    <location>
        <begin position="348"/>
        <end position="383"/>
    </location>
</feature>
<evidence type="ECO:0000256" key="1">
    <source>
        <dbReference type="SAM" id="MobiDB-lite"/>
    </source>
</evidence>
<dbReference type="EMBL" id="JAASRO010000001">
    <property type="protein sequence ID" value="NIK62186.1"/>
    <property type="molecule type" value="Genomic_DNA"/>
</dbReference>
<feature type="compositionally biased region" description="Polar residues" evidence="1">
    <location>
        <begin position="723"/>
        <end position="736"/>
    </location>
</feature>
<feature type="compositionally biased region" description="Low complexity" evidence="1">
    <location>
        <begin position="446"/>
        <end position="494"/>
    </location>
</feature>
<feature type="compositionally biased region" description="Pro residues" evidence="1">
    <location>
        <begin position="618"/>
        <end position="628"/>
    </location>
</feature>
<keyword evidence="3" id="KW-1185">Reference proteome</keyword>
<proteinExistence type="predicted"/>
<feature type="region of interest" description="Disordered" evidence="1">
    <location>
        <begin position="309"/>
        <end position="736"/>
    </location>
</feature>
<evidence type="ECO:0000313" key="3">
    <source>
        <dbReference type="Proteomes" id="UP000555407"/>
    </source>
</evidence>
<feature type="compositionally biased region" description="Low complexity" evidence="1">
    <location>
        <begin position="311"/>
        <end position="340"/>
    </location>
</feature>
<name>A0A7X5VJ18_9ACTN</name>
<protein>
    <submittedName>
        <fullName evidence="2">Uncharacterized protein</fullName>
    </submittedName>
</protein>
<comment type="caution">
    <text evidence="2">The sequence shown here is derived from an EMBL/GenBank/DDBJ whole genome shotgun (WGS) entry which is preliminary data.</text>
</comment>
<sequence>MALRTRRSANSEIPDLDNGLWERVRDAVAAESGSPASVWNGQLHYTDDPAIRGSASGDGTVRLNRTLVVGPLQEMYATRGQPATQQQWSERRNALKTAIHEFDHLAGPAGFDTNRWTADLQPLEYRPLEEGVTEAWSQARVDAIADRALPPDLAAKVKAVRAPHSYPAYEPAARAFADQIGAEANLSGDEVLRRMASQPPMSKGRAVADVLFDSSDLPNIVPANEQEGVRQRLAEQIDRDFADLRSLSGSTASNLRSISRGRGLDIADSVTATIRATETQYRNQLALQQTQQLQQTATREQPTLQFPRVNPQQHLDPQQPQIQSPQPQPARPQGEAQPQPQAQPQPVQPQAQPTQPQQQQPQYQQRAQPQHQQPGQQQPQYSQQPPPAYPPPQPYQQPGQQTPWQQSPGQPQQPAQPQYSPPPLQPRYQQPGQQPPTSPQQPPTYPQHQPYQQPQYQQPAQPQHPPHQQQPQYQQPGQQAPWQQSPGQPQQPAQPQYPPPPPQYQQPGQQQTPWQQQPAQPQYQQRGQQAPWQQSPGQPQQPAQPQYQQPGQQPQYSQQQPSIYAHPPHVQQQPQSAQPQHAPGQQPQYQQGSAGQQQQAQPAQGRWWQQVQAGPSAQPQPQPQPPQYQQPQYQQPGHQQHQQAGHGQVGGQQVQGDGQWWRQVPGGPVARGQQQSGRGGGEARDADVAALRSVLDHQAPAAGATRVPRGQAATGRRGGAHTPAQSANRTTDTPSL</sequence>
<feature type="compositionally biased region" description="Low complexity" evidence="1">
    <location>
        <begin position="396"/>
        <end position="418"/>
    </location>
</feature>
<feature type="compositionally biased region" description="Low complexity" evidence="1">
    <location>
        <begin position="505"/>
        <end position="617"/>
    </location>
</feature>
<organism evidence="2 3">
    <name type="scientific">Kribbella shirazensis</name>
    <dbReference type="NCBI Taxonomy" id="1105143"/>
    <lineage>
        <taxon>Bacteria</taxon>
        <taxon>Bacillati</taxon>
        <taxon>Actinomycetota</taxon>
        <taxon>Actinomycetes</taxon>
        <taxon>Propionibacteriales</taxon>
        <taxon>Kribbellaceae</taxon>
        <taxon>Kribbella</taxon>
    </lineage>
</organism>
<feature type="compositionally biased region" description="Pro residues" evidence="1">
    <location>
        <begin position="495"/>
        <end position="504"/>
    </location>
</feature>
<feature type="compositionally biased region" description="Pro residues" evidence="1">
    <location>
        <begin position="384"/>
        <end position="395"/>
    </location>
</feature>
<accession>A0A7X5VJ18</accession>
<dbReference type="AlphaFoldDB" id="A0A7X5VJ18"/>
<dbReference type="Proteomes" id="UP000555407">
    <property type="component" value="Unassembled WGS sequence"/>
</dbReference>
<reference evidence="2 3" key="1">
    <citation type="submission" date="2020-03" db="EMBL/GenBank/DDBJ databases">
        <title>Sequencing the genomes of 1000 actinobacteria strains.</title>
        <authorList>
            <person name="Klenk H.-P."/>
        </authorList>
    </citation>
    <scope>NUCLEOTIDE SEQUENCE [LARGE SCALE GENOMIC DNA]</scope>
    <source>
        <strain evidence="2 3">DSM 45490</strain>
    </source>
</reference>
<feature type="compositionally biased region" description="Pro residues" evidence="1">
    <location>
        <begin position="433"/>
        <end position="445"/>
    </location>
</feature>
<dbReference type="RefSeq" id="WP_202891469.1">
    <property type="nucleotide sequence ID" value="NZ_JAASRO010000001.1"/>
</dbReference>